<reference evidence="1 2" key="1">
    <citation type="submission" date="2018-11" db="EMBL/GenBank/DDBJ databases">
        <title>Genome sequence and assembly of Colletotrichum sidae.</title>
        <authorList>
            <person name="Gan P."/>
            <person name="Shirasu K."/>
        </authorList>
    </citation>
    <scope>NUCLEOTIDE SEQUENCE [LARGE SCALE GENOMIC DNA]</scope>
    <source>
        <strain evidence="1 2">CBS 518.97</strain>
    </source>
</reference>
<gene>
    <name evidence="1" type="ORF">C8034_v010434</name>
</gene>
<evidence type="ECO:0000313" key="2">
    <source>
        <dbReference type="Proteomes" id="UP000295604"/>
    </source>
</evidence>
<evidence type="ECO:0000313" key="1">
    <source>
        <dbReference type="EMBL" id="TEA19116.1"/>
    </source>
</evidence>
<dbReference type="EMBL" id="QAPF01000052">
    <property type="protein sequence ID" value="TEA19116.1"/>
    <property type="molecule type" value="Genomic_DNA"/>
</dbReference>
<comment type="caution">
    <text evidence="1">The sequence shown here is derived from an EMBL/GenBank/DDBJ whole genome shotgun (WGS) entry which is preliminary data.</text>
</comment>
<proteinExistence type="predicted"/>
<protein>
    <recommendedName>
        <fullName evidence="3">BTB domain-containing protein</fullName>
    </recommendedName>
</protein>
<dbReference type="Proteomes" id="UP000295604">
    <property type="component" value="Unassembled WGS sequence"/>
</dbReference>
<keyword evidence="2" id="KW-1185">Reference proteome</keyword>
<sequence>MSTMPRRIGEPPVRRIVARHVMSESNSTRTHAEQNDWPTVKVVCAGGHSFLVHKRILETTTPPYRSHLRNTQDKFFGAASTFNVPSVKPEYMELYVALAYEQGSRLDRQEGSRGSIVTIDKFASPVTMEALVQFLQLCKKMRNLKLQIDTYELIRIYADWYMDDDEHAFDWDRCIWNFASGFDLLRNGSWEARLRQFLVETFNYRMPPCILYKHAATLAKFPDFFLQVFRERELMKMLDDEDTREAALSYALDTR</sequence>
<evidence type="ECO:0008006" key="3">
    <source>
        <dbReference type="Google" id="ProtNLM"/>
    </source>
</evidence>
<dbReference type="AlphaFoldDB" id="A0A4R8TMZ1"/>
<name>A0A4R8TMZ1_9PEZI</name>
<organism evidence="1 2">
    <name type="scientific">Colletotrichum sidae</name>
    <dbReference type="NCBI Taxonomy" id="1347389"/>
    <lineage>
        <taxon>Eukaryota</taxon>
        <taxon>Fungi</taxon>
        <taxon>Dikarya</taxon>
        <taxon>Ascomycota</taxon>
        <taxon>Pezizomycotina</taxon>
        <taxon>Sordariomycetes</taxon>
        <taxon>Hypocreomycetidae</taxon>
        <taxon>Glomerellales</taxon>
        <taxon>Glomerellaceae</taxon>
        <taxon>Colletotrichum</taxon>
        <taxon>Colletotrichum orbiculare species complex</taxon>
    </lineage>
</organism>
<accession>A0A4R8TMZ1</accession>